<evidence type="ECO:0000256" key="2">
    <source>
        <dbReference type="ARBA" id="ARBA00022723"/>
    </source>
</evidence>
<dbReference type="InterPro" id="IPR023696">
    <property type="entry name" value="Ureohydrolase_dom_sf"/>
</dbReference>
<dbReference type="PANTHER" id="PTHR11358:SF26">
    <property type="entry name" value="GUANIDINO ACID HYDROLASE, MITOCHONDRIAL"/>
    <property type="match status" value="1"/>
</dbReference>
<keyword evidence="3 4" id="KW-0378">Hydrolase</keyword>
<sequence length="324" mass="35185">MLAQASMGAPAKGSWGSYQARWGEGNKGIRYPLGAMRLIFGERDVPYQEARVVVLPVPYDLSLSFLPGARRGPEAILLASRELEPFLLELSVAPEEVGIYAAEPVPFVAGSAEKSHILIREAALAHLLAGKFVVALGGDHSITHPLVMAHREALGEFSILHIDAHADLYPEWQGSVYSHASPFYRLLQEGFPLVQVGIRAMDQDSLGLAREKGVGLFPAHRIHREGLPLKAILAALGRRVYISLDFDALDPAFMPSVGTPLPGGLSYRQVVDLLEAVFQEKEVVGMDFVELSPNGQFHAEMTAAQLVYHAIGLKGLQAGWLSPL</sequence>
<dbReference type="PROSITE" id="PS51409">
    <property type="entry name" value="ARGINASE_2"/>
    <property type="match status" value="1"/>
</dbReference>
<comment type="similarity">
    <text evidence="1">Belongs to the arginase family. Agmatinase subfamily.</text>
</comment>
<name>A0ABN4IKN9_THEA5</name>
<protein>
    <submittedName>
        <fullName evidence="4">Agmatinase</fullName>
        <ecNumber evidence="4">3.5.3.11</ecNumber>
    </submittedName>
</protein>
<evidence type="ECO:0000313" key="5">
    <source>
        <dbReference type="Proteomes" id="UP000058660"/>
    </source>
</evidence>
<dbReference type="EC" id="3.5.3.11" evidence="4"/>
<dbReference type="GO" id="GO:0008783">
    <property type="term" value="F:agmatinase activity"/>
    <property type="evidence" value="ECO:0007669"/>
    <property type="project" value="UniProtKB-EC"/>
</dbReference>
<evidence type="ECO:0000256" key="1">
    <source>
        <dbReference type="ARBA" id="ARBA00009227"/>
    </source>
</evidence>
<dbReference type="Pfam" id="PF00491">
    <property type="entry name" value="Arginase"/>
    <property type="match status" value="1"/>
</dbReference>
<dbReference type="EMBL" id="CP010822">
    <property type="protein sequence ID" value="ALJ90598.1"/>
    <property type="molecule type" value="Genomic_DNA"/>
</dbReference>
<keyword evidence="2" id="KW-0479">Metal-binding</keyword>
<keyword evidence="5" id="KW-1185">Reference proteome</keyword>
<dbReference type="PIRSF" id="PIRSF036979">
    <property type="entry name" value="Arginase"/>
    <property type="match status" value="1"/>
</dbReference>
<dbReference type="PANTHER" id="PTHR11358">
    <property type="entry name" value="ARGINASE/AGMATINASE"/>
    <property type="match status" value="1"/>
</dbReference>
<reference evidence="5" key="1">
    <citation type="journal article" date="2015" name="PLoS ONE">
        <title>Complete Genome Sequence of Thermus aquaticus Y51MC23.</title>
        <authorList>
            <person name="Brumm P.J."/>
            <person name="Monsma S."/>
            <person name="Keough B."/>
            <person name="Jasinovica S."/>
            <person name="Ferguson E."/>
            <person name="Schoenfeld T."/>
            <person name="Lodes M."/>
            <person name="Mead D.A."/>
        </authorList>
    </citation>
    <scope>NUCLEOTIDE SEQUENCE [LARGE SCALE GENOMIC DNA]</scope>
    <source>
        <strain evidence="5">BAA-2747 / Y51MC23</strain>
    </source>
</reference>
<accession>A0ABN4IKN9</accession>
<dbReference type="Proteomes" id="UP000058660">
    <property type="component" value="Chromosome"/>
</dbReference>
<dbReference type="Gene3D" id="3.40.800.10">
    <property type="entry name" value="Ureohydrolase domain"/>
    <property type="match status" value="1"/>
</dbReference>
<proteinExistence type="inferred from homology"/>
<dbReference type="InterPro" id="IPR006035">
    <property type="entry name" value="Ureohydrolase"/>
</dbReference>
<dbReference type="NCBIfam" id="TIGR01230">
    <property type="entry name" value="agmatinase"/>
    <property type="match status" value="1"/>
</dbReference>
<evidence type="ECO:0000256" key="3">
    <source>
        <dbReference type="ARBA" id="ARBA00022801"/>
    </source>
</evidence>
<evidence type="ECO:0000313" key="4">
    <source>
        <dbReference type="EMBL" id="ALJ90598.1"/>
    </source>
</evidence>
<dbReference type="SUPFAM" id="SSF52768">
    <property type="entry name" value="Arginase/deacetylase"/>
    <property type="match status" value="1"/>
</dbReference>
<dbReference type="InterPro" id="IPR005925">
    <property type="entry name" value="Agmatinase-rel"/>
</dbReference>
<gene>
    <name evidence="4" type="ORF">TO73_0744</name>
</gene>
<dbReference type="CDD" id="cd11593">
    <property type="entry name" value="Agmatinase-like_2"/>
    <property type="match status" value="1"/>
</dbReference>
<organism evidence="4 5">
    <name type="scientific">Thermus aquaticus (strain ATCC BAA-2747 / Y51MC23)</name>
    <dbReference type="NCBI Taxonomy" id="498848"/>
    <lineage>
        <taxon>Bacteria</taxon>
        <taxon>Thermotogati</taxon>
        <taxon>Deinococcota</taxon>
        <taxon>Deinococci</taxon>
        <taxon>Thermales</taxon>
        <taxon>Thermaceae</taxon>
        <taxon>Thermus</taxon>
    </lineage>
</organism>